<keyword evidence="4" id="KW-1185">Reference proteome</keyword>
<feature type="region of interest" description="Disordered" evidence="2">
    <location>
        <begin position="188"/>
        <end position="212"/>
    </location>
</feature>
<dbReference type="GO" id="GO:0006893">
    <property type="term" value="P:Golgi to plasma membrane transport"/>
    <property type="evidence" value="ECO:0007669"/>
    <property type="project" value="TreeGrafter"/>
</dbReference>
<accession>A0A0K0CZ43</accession>
<dbReference type="AlphaFoldDB" id="A0A0K0CZ43"/>
<feature type="compositionally biased region" description="Basic and acidic residues" evidence="2">
    <location>
        <begin position="202"/>
        <end position="212"/>
    </location>
</feature>
<feature type="domain" description="CCDC93 coiled-coil" evidence="3">
    <location>
        <begin position="3"/>
        <end position="52"/>
    </location>
</feature>
<reference evidence="4" key="1">
    <citation type="submission" date="2012-09" db="EMBL/GenBank/DDBJ databases">
        <authorList>
            <person name="Martin A.A."/>
        </authorList>
    </citation>
    <scope>NUCLEOTIDE SEQUENCE</scope>
</reference>
<organism evidence="4 5">
    <name type="scientific">Angiostrongylus cantonensis</name>
    <name type="common">Rat lungworm</name>
    <dbReference type="NCBI Taxonomy" id="6313"/>
    <lineage>
        <taxon>Eukaryota</taxon>
        <taxon>Metazoa</taxon>
        <taxon>Ecdysozoa</taxon>
        <taxon>Nematoda</taxon>
        <taxon>Chromadorea</taxon>
        <taxon>Rhabditida</taxon>
        <taxon>Rhabditina</taxon>
        <taxon>Rhabditomorpha</taxon>
        <taxon>Strongyloidea</taxon>
        <taxon>Metastrongylidae</taxon>
        <taxon>Angiostrongylus</taxon>
    </lineage>
</organism>
<dbReference type="InterPro" id="IPR019159">
    <property type="entry name" value="CCDC93_CC"/>
</dbReference>
<dbReference type="PANTHER" id="PTHR16441">
    <property type="entry name" value="FIDIPIDINE"/>
    <property type="match status" value="1"/>
</dbReference>
<dbReference type="Proteomes" id="UP000035642">
    <property type="component" value="Unassembled WGS sequence"/>
</dbReference>
<protein>
    <recommendedName>
        <fullName evidence="1">Coiled-coil domain-containing protein 93</fullName>
    </recommendedName>
</protein>
<dbReference type="InterPro" id="IPR039116">
    <property type="entry name" value="CCDC93"/>
</dbReference>
<name>A0A0K0CZ43_ANGCA</name>
<evidence type="ECO:0000259" key="3">
    <source>
        <dbReference type="Pfam" id="PF09762"/>
    </source>
</evidence>
<dbReference type="STRING" id="6313.A0A0K0CZ43"/>
<evidence type="ECO:0000313" key="5">
    <source>
        <dbReference type="WBParaSite" id="ACAC_0000296701-mRNA-1"/>
    </source>
</evidence>
<evidence type="ECO:0000313" key="4">
    <source>
        <dbReference type="Proteomes" id="UP000035642"/>
    </source>
</evidence>
<dbReference type="WBParaSite" id="ACAC_0000296701-mRNA-1">
    <property type="protein sequence ID" value="ACAC_0000296701-mRNA-1"/>
    <property type="gene ID" value="ACAC_0000296701"/>
</dbReference>
<feature type="domain" description="CCDC93 coiled-coil" evidence="3">
    <location>
        <begin position="69"/>
        <end position="174"/>
    </location>
</feature>
<evidence type="ECO:0000256" key="2">
    <source>
        <dbReference type="SAM" id="MobiDB-lite"/>
    </source>
</evidence>
<proteinExistence type="predicted"/>
<dbReference type="PANTHER" id="PTHR16441:SF0">
    <property type="entry name" value="COILED-COIL DOMAIN-CONTAINING PROTEIN 93"/>
    <property type="match status" value="1"/>
</dbReference>
<evidence type="ECO:0000256" key="1">
    <source>
        <dbReference type="ARBA" id="ARBA00016765"/>
    </source>
</evidence>
<dbReference type="Pfam" id="PF09762">
    <property type="entry name" value="CCDC93_CC"/>
    <property type="match status" value="2"/>
</dbReference>
<sequence length="212" mass="24704">LSAERLRLAESAQRVAALRYEIDSVPTQQELAQYQQRFIELFNQNKDKMNQCNAGLFLRAMYFETKVITVESKHRNARQYVTLYNTLLDVRNYIKKDIELLSKIEDVLPLATKSSFRDSFIDNLNNIFHSVEAVQKKVTDRTAVLSDEKNRLVKEYNQLKEKSRQFNSIVDQLRLIRSDARGRWHIEKTKNCGPSTRNVGSGEDKDVETLTE</sequence>
<reference evidence="5" key="2">
    <citation type="submission" date="2017-02" db="UniProtKB">
        <authorList>
            <consortium name="WormBaseParasite"/>
        </authorList>
    </citation>
    <scope>IDENTIFICATION</scope>
</reference>